<dbReference type="SUPFAM" id="SSF56672">
    <property type="entry name" value="DNA/RNA polymerases"/>
    <property type="match status" value="1"/>
</dbReference>
<dbReference type="GO" id="GO:0003824">
    <property type="term" value="F:catalytic activity"/>
    <property type="evidence" value="ECO:0007669"/>
    <property type="project" value="InterPro"/>
</dbReference>
<organism evidence="1 2">
    <name type="scientific">Paramuricea clavata</name>
    <name type="common">Red gorgonian</name>
    <name type="synonym">Violescent sea-whip</name>
    <dbReference type="NCBI Taxonomy" id="317549"/>
    <lineage>
        <taxon>Eukaryota</taxon>
        <taxon>Metazoa</taxon>
        <taxon>Cnidaria</taxon>
        <taxon>Anthozoa</taxon>
        <taxon>Octocorallia</taxon>
        <taxon>Malacalcyonacea</taxon>
        <taxon>Plexauridae</taxon>
        <taxon>Paramuricea</taxon>
    </lineage>
</organism>
<comment type="caution">
    <text evidence="1">The sequence shown here is derived from an EMBL/GenBank/DDBJ whole genome shotgun (WGS) entry which is preliminary data.</text>
</comment>
<dbReference type="PANTHER" id="PTHR33395">
    <property type="entry name" value="TRANSCRIPTASE, PUTATIVE-RELATED-RELATED"/>
    <property type="match status" value="1"/>
</dbReference>
<dbReference type="AlphaFoldDB" id="A0A6S7HV28"/>
<dbReference type="OrthoDB" id="5990125at2759"/>
<dbReference type="Proteomes" id="UP001152795">
    <property type="component" value="Unassembled WGS sequence"/>
</dbReference>
<feature type="non-terminal residue" evidence="1">
    <location>
        <position position="949"/>
    </location>
</feature>
<accession>A0A6S7HV28</accession>
<dbReference type="InterPro" id="IPR005135">
    <property type="entry name" value="Endo/exonuclease/phosphatase"/>
</dbReference>
<proteinExistence type="predicted"/>
<dbReference type="Pfam" id="PF14529">
    <property type="entry name" value="Exo_endo_phos_2"/>
    <property type="match status" value="1"/>
</dbReference>
<dbReference type="SUPFAM" id="SSF56219">
    <property type="entry name" value="DNase I-like"/>
    <property type="match status" value="1"/>
</dbReference>
<dbReference type="InterPro" id="IPR000477">
    <property type="entry name" value="RT_dom"/>
</dbReference>
<name>A0A6S7HV28_PARCT</name>
<dbReference type="Pfam" id="PF00078">
    <property type="entry name" value="RVT_1"/>
    <property type="match status" value="1"/>
</dbReference>
<evidence type="ECO:0000313" key="2">
    <source>
        <dbReference type="Proteomes" id="UP001152795"/>
    </source>
</evidence>
<dbReference type="InterPro" id="IPR043502">
    <property type="entry name" value="DNA/RNA_pol_sf"/>
</dbReference>
<protein>
    <submittedName>
        <fullName evidence="1">Uncharacterized protein</fullName>
    </submittedName>
</protein>
<dbReference type="CDD" id="cd01650">
    <property type="entry name" value="RT_nLTR_like"/>
    <property type="match status" value="1"/>
</dbReference>
<keyword evidence="2" id="KW-1185">Reference proteome</keyword>
<dbReference type="Gene3D" id="3.60.10.10">
    <property type="entry name" value="Endonuclease/exonuclease/phosphatase"/>
    <property type="match status" value="1"/>
</dbReference>
<gene>
    <name evidence="1" type="ORF">PACLA_8A012329</name>
</gene>
<sequence>MITIRLVLVLILFLLLFTRQKTSRPLYNDKSLPSNVTVSSELATIPDRICCLWCFTRDSKLRNISCPPNHRYAYGLTFQVNRRTSHALICILLSGDISLNPGPNSQHQQPQMQSLKGYPATCLVINARSLKSLHVTDDKQVCNLSRFQELAHSESADLVWVTETWLTKDIHNAEILPTGYSIYRKDRKTSNGSGVLLAIKSGSFNSSRELVNPSDLEVTSVEIITHSKLKLLICCCYRPPNAEKIWLDKFNSILADLSSRHDNIIICGDFNFPKVNWLSPAKTFGADEISFTEQLNDFYLTQLNTLATRGVNILDLVISTVPNQINNITLLNPENSGLFTDHSVIIFDLKTSIRAGPRLNRSVLDFRRGDFDGLRSALQAIDLSTIIQQDSDINEDWLLWKDTFLTTVNDFIPSRKIKGRNSPPWLNGKVIHALRQKEAVRRKLKTSPTVSLKTKFRELRANVKKMVKSSRKNFFSSLDVNFQLNPKRFWSIFKLTNKESSIPESMSMGNADVSASSQFRTASTPITIAEIFNNYFSSVFTNSDSDLSLPPSQQPATDSLLSDVQFTTEEVQETLLALDTSKATGPDNISPKLLKETANQIAPSLTKVFNKSVSCGVVPDDWKLANIVPVYKKAEKDQVENYRPISLLSIISKALERCVLRNIRDHLVVLINNSQHGFIPGKSCTSQLVEVHDYIGSLLDAGKQTDVIYMDMSKAFDKVNHQILIHKLYNCFGISGSLLGWFSSYLLNRRQRVTVLGATSSEKPVMSGVPQGSILGPILFLLYVNDLPDVVNNAKVASFADDTKLFKCVDSHIDGASIQSDLDNLEEWSTSSGLVFNQNKCKCQRITRKKTTTEFPYTIKNKTLALTTEEKDLGVWVTSNLTWSKHTLDRCAAANRMLGFVRRSATEITDKRIRRALYLAVVRPALGYATQVWSPQSVELINQVERVQR</sequence>
<evidence type="ECO:0000313" key="1">
    <source>
        <dbReference type="EMBL" id="CAB4008437.1"/>
    </source>
</evidence>
<dbReference type="EMBL" id="CACRXK020006124">
    <property type="protein sequence ID" value="CAB4008437.1"/>
    <property type="molecule type" value="Genomic_DNA"/>
</dbReference>
<reference evidence="1" key="1">
    <citation type="submission" date="2020-04" db="EMBL/GenBank/DDBJ databases">
        <authorList>
            <person name="Alioto T."/>
            <person name="Alioto T."/>
            <person name="Gomez Garrido J."/>
        </authorList>
    </citation>
    <scope>NUCLEOTIDE SEQUENCE</scope>
    <source>
        <strain evidence="1">A484AB</strain>
    </source>
</reference>
<dbReference type="PANTHER" id="PTHR33395:SF22">
    <property type="entry name" value="REVERSE TRANSCRIPTASE DOMAIN-CONTAINING PROTEIN"/>
    <property type="match status" value="1"/>
</dbReference>
<dbReference type="PROSITE" id="PS50878">
    <property type="entry name" value="RT_POL"/>
    <property type="match status" value="1"/>
</dbReference>
<dbReference type="InterPro" id="IPR036691">
    <property type="entry name" value="Endo/exonu/phosph_ase_sf"/>
</dbReference>